<accession>A0A2R5ERH5</accession>
<evidence type="ECO:0000313" key="2">
    <source>
        <dbReference type="Proteomes" id="UP000245202"/>
    </source>
</evidence>
<gene>
    <name evidence="1" type="ORF">PAT3040_03800</name>
</gene>
<reference evidence="1 2" key="1">
    <citation type="submission" date="2017-08" db="EMBL/GenBank/DDBJ databases">
        <title>Substantial Increase in Enzyme Production by Combined Drug-Resistance Mutations in Paenibacillus agaridevorans.</title>
        <authorList>
            <person name="Tanaka Y."/>
            <person name="Funane K."/>
            <person name="Hosaka T."/>
            <person name="Shiwa Y."/>
            <person name="Fujita N."/>
            <person name="Miyazaki T."/>
            <person name="Yoshikawa H."/>
            <person name="Murakami K."/>
            <person name="Kasahara K."/>
            <person name="Inaoka T."/>
            <person name="Hiraga Y."/>
            <person name="Ochi K."/>
        </authorList>
    </citation>
    <scope>NUCLEOTIDE SEQUENCE [LARGE SCALE GENOMIC DNA]</scope>
    <source>
        <strain evidence="1 2">T-3040</strain>
    </source>
</reference>
<dbReference type="PANTHER" id="PTHR40053:SF1">
    <property type="entry name" value="SPORULATION-CONTROL PROTEIN SPO0M"/>
    <property type="match status" value="1"/>
</dbReference>
<protein>
    <submittedName>
        <fullName evidence="1">Sporulation protein SpoOM</fullName>
    </submittedName>
</protein>
<name>A0A2R5ERH5_9BACL</name>
<dbReference type="RefSeq" id="WP_087565944.1">
    <property type="nucleotide sequence ID" value="NZ_BDQX01000196.1"/>
</dbReference>
<dbReference type="Pfam" id="PF07070">
    <property type="entry name" value="Spo0M"/>
    <property type="match status" value="1"/>
</dbReference>
<proteinExistence type="predicted"/>
<dbReference type="AlphaFoldDB" id="A0A2R5ERH5"/>
<keyword evidence="2" id="KW-1185">Reference proteome</keyword>
<comment type="caution">
    <text evidence="1">The sequence shown here is derived from an EMBL/GenBank/DDBJ whole genome shotgun (WGS) entry which is preliminary data.</text>
</comment>
<dbReference type="Proteomes" id="UP000245202">
    <property type="component" value="Unassembled WGS sequence"/>
</dbReference>
<organism evidence="1 2">
    <name type="scientific">Paenibacillus agaridevorans</name>
    <dbReference type="NCBI Taxonomy" id="171404"/>
    <lineage>
        <taxon>Bacteria</taxon>
        <taxon>Bacillati</taxon>
        <taxon>Bacillota</taxon>
        <taxon>Bacilli</taxon>
        <taxon>Bacillales</taxon>
        <taxon>Paenibacillaceae</taxon>
        <taxon>Paenibacillus</taxon>
    </lineage>
</organism>
<evidence type="ECO:0000313" key="1">
    <source>
        <dbReference type="EMBL" id="GBG09167.1"/>
    </source>
</evidence>
<sequence>MSLFNRMMASVGIGAAKVDTLLERTSYSPGDEVRGVVRIYGGSVDQQIEGIDLSIMTYYIKEVNDSKLKQNVELGKVRVSPPVTVRAGENREIGFSFYLAPNTPLSIGRSPVWIKTSADIRSSVDPTDNDYIEVVPTQPMHMVLQAIESLGFKLREAETVYAPRIGDSSPFVQEFEWVPYGGAYRGQLDEVELVFLRNRGSELELLLQIDRRAKNLFGLFAEAMDTDESFVKVVVKEADFAQGPQYVASLLNNVISRYSH</sequence>
<dbReference type="EMBL" id="BDQX01000196">
    <property type="protein sequence ID" value="GBG09167.1"/>
    <property type="molecule type" value="Genomic_DNA"/>
</dbReference>
<dbReference type="InterPro" id="IPR009776">
    <property type="entry name" value="Spore_0_M"/>
</dbReference>
<dbReference type="PANTHER" id="PTHR40053">
    <property type="entry name" value="SPORULATION-CONTROL PROTEIN SPO0M"/>
    <property type="match status" value="1"/>
</dbReference>